<feature type="region of interest" description="Disordered" evidence="2">
    <location>
        <begin position="404"/>
        <end position="430"/>
    </location>
</feature>
<dbReference type="InterPro" id="IPR011993">
    <property type="entry name" value="PH-like_dom_sf"/>
</dbReference>
<dbReference type="SMART" id="SM00233">
    <property type="entry name" value="PH"/>
    <property type="match status" value="1"/>
</dbReference>
<reference evidence="5 6" key="1">
    <citation type="submission" date="2014-05" db="EMBL/GenBank/DDBJ databases">
        <title>Draft genome sequence of a rare smut relative, Tilletiaria anomala UBC 951.</title>
        <authorList>
            <consortium name="DOE Joint Genome Institute"/>
            <person name="Toome M."/>
            <person name="Kuo A."/>
            <person name="Henrissat B."/>
            <person name="Lipzen A."/>
            <person name="Tritt A."/>
            <person name="Yoshinaga Y."/>
            <person name="Zane M."/>
            <person name="Barry K."/>
            <person name="Grigoriev I.V."/>
            <person name="Spatafora J.W."/>
            <person name="Aimea M.C."/>
        </authorList>
    </citation>
    <scope>NUCLEOTIDE SEQUENCE [LARGE SCALE GENOMIC DNA]</scope>
    <source>
        <strain evidence="5 6">UBC 951</strain>
    </source>
</reference>
<feature type="compositionally biased region" description="Low complexity" evidence="2">
    <location>
        <begin position="677"/>
        <end position="696"/>
    </location>
</feature>
<feature type="compositionally biased region" description="Polar residues" evidence="2">
    <location>
        <begin position="751"/>
        <end position="771"/>
    </location>
</feature>
<dbReference type="PANTHER" id="PTHR23176">
    <property type="entry name" value="RHO/RAC/CDC GTPASE-ACTIVATING PROTEIN"/>
    <property type="match status" value="1"/>
</dbReference>
<dbReference type="GO" id="GO:0007165">
    <property type="term" value="P:signal transduction"/>
    <property type="evidence" value="ECO:0007669"/>
    <property type="project" value="InterPro"/>
</dbReference>
<feature type="domain" description="Rho-GAP" evidence="4">
    <location>
        <begin position="921"/>
        <end position="1126"/>
    </location>
</feature>
<evidence type="ECO:0000259" key="3">
    <source>
        <dbReference type="PROSITE" id="PS50003"/>
    </source>
</evidence>
<feature type="compositionally biased region" description="Pro residues" evidence="2">
    <location>
        <begin position="732"/>
        <end position="749"/>
    </location>
</feature>
<dbReference type="OMA" id="DDKKRFW"/>
<feature type="region of interest" description="Disordered" evidence="2">
    <location>
        <begin position="127"/>
        <end position="212"/>
    </location>
</feature>
<dbReference type="InterPro" id="IPR000198">
    <property type="entry name" value="RhoGAP_dom"/>
</dbReference>
<dbReference type="Gene3D" id="1.10.555.10">
    <property type="entry name" value="Rho GTPase activation protein"/>
    <property type="match status" value="1"/>
</dbReference>
<feature type="compositionally biased region" description="Polar residues" evidence="2">
    <location>
        <begin position="178"/>
        <end position="210"/>
    </location>
</feature>
<dbReference type="SUPFAM" id="SSF64268">
    <property type="entry name" value="PX domain"/>
    <property type="match status" value="1"/>
</dbReference>
<keyword evidence="6" id="KW-1185">Reference proteome</keyword>
<dbReference type="InterPro" id="IPR050729">
    <property type="entry name" value="Rho-GAP"/>
</dbReference>
<dbReference type="GO" id="GO:0005737">
    <property type="term" value="C:cytoplasm"/>
    <property type="evidence" value="ECO:0007669"/>
    <property type="project" value="TreeGrafter"/>
</dbReference>
<dbReference type="STRING" id="1037660.A0A066WIM5"/>
<feature type="compositionally biased region" description="Low complexity" evidence="2">
    <location>
        <begin position="140"/>
        <end position="163"/>
    </location>
</feature>
<evidence type="ECO:0000256" key="2">
    <source>
        <dbReference type="SAM" id="MobiDB-lite"/>
    </source>
</evidence>
<dbReference type="HOGENOM" id="CLU_001762_0_0_1"/>
<dbReference type="RefSeq" id="XP_013245226.1">
    <property type="nucleotide sequence ID" value="XM_013389772.1"/>
</dbReference>
<protein>
    <submittedName>
        <fullName evidence="5">RhoGAP-domain-containing protein</fullName>
    </submittedName>
</protein>
<dbReference type="Pfam" id="PF00787">
    <property type="entry name" value="PX"/>
    <property type="match status" value="1"/>
</dbReference>
<dbReference type="Pfam" id="PF00620">
    <property type="entry name" value="RhoGAP"/>
    <property type="match status" value="1"/>
</dbReference>
<organism evidence="5 6">
    <name type="scientific">Tilletiaria anomala (strain ATCC 24038 / CBS 436.72 / UBC 951)</name>
    <dbReference type="NCBI Taxonomy" id="1037660"/>
    <lineage>
        <taxon>Eukaryota</taxon>
        <taxon>Fungi</taxon>
        <taxon>Dikarya</taxon>
        <taxon>Basidiomycota</taxon>
        <taxon>Ustilaginomycotina</taxon>
        <taxon>Exobasidiomycetes</taxon>
        <taxon>Georgefischeriales</taxon>
        <taxon>Tilletiariaceae</taxon>
        <taxon>Tilletiaria</taxon>
    </lineage>
</organism>
<dbReference type="InterPro" id="IPR001683">
    <property type="entry name" value="PX_dom"/>
</dbReference>
<dbReference type="Proteomes" id="UP000027361">
    <property type="component" value="Unassembled WGS sequence"/>
</dbReference>
<dbReference type="CDD" id="cd06093">
    <property type="entry name" value="PX_domain"/>
    <property type="match status" value="1"/>
</dbReference>
<dbReference type="InterPro" id="IPR008936">
    <property type="entry name" value="Rho_GTPase_activation_prot"/>
</dbReference>
<dbReference type="PROSITE" id="PS50003">
    <property type="entry name" value="PH_DOMAIN"/>
    <property type="match status" value="1"/>
</dbReference>
<feature type="compositionally biased region" description="Pro residues" evidence="2">
    <location>
        <begin position="406"/>
        <end position="415"/>
    </location>
</feature>
<dbReference type="EMBL" id="JMSN01000011">
    <property type="protein sequence ID" value="KDN52383.1"/>
    <property type="molecule type" value="Genomic_DNA"/>
</dbReference>
<dbReference type="Pfam" id="PF00169">
    <property type="entry name" value="PH"/>
    <property type="match status" value="1"/>
</dbReference>
<dbReference type="OrthoDB" id="185175at2759"/>
<dbReference type="Gene3D" id="2.30.29.30">
    <property type="entry name" value="Pleckstrin-homology domain (PH domain)/Phosphotyrosine-binding domain (PTB)"/>
    <property type="match status" value="1"/>
</dbReference>
<dbReference type="SUPFAM" id="SSF48350">
    <property type="entry name" value="GTPase activation domain, GAP"/>
    <property type="match status" value="1"/>
</dbReference>
<name>A0A066WIM5_TILAU</name>
<evidence type="ECO:0000313" key="6">
    <source>
        <dbReference type="Proteomes" id="UP000027361"/>
    </source>
</evidence>
<dbReference type="AlphaFoldDB" id="A0A066WIM5"/>
<accession>A0A066WIM5</accession>
<dbReference type="GO" id="GO:0005096">
    <property type="term" value="F:GTPase activator activity"/>
    <property type="evidence" value="ECO:0007669"/>
    <property type="project" value="UniProtKB-KW"/>
</dbReference>
<evidence type="ECO:0000256" key="1">
    <source>
        <dbReference type="ARBA" id="ARBA00022468"/>
    </source>
</evidence>
<feature type="region of interest" description="Disordered" evidence="2">
    <location>
        <begin position="664"/>
        <end position="863"/>
    </location>
</feature>
<dbReference type="SUPFAM" id="SSF50729">
    <property type="entry name" value="PH domain-like"/>
    <property type="match status" value="1"/>
</dbReference>
<dbReference type="Gene3D" id="3.30.1520.10">
    <property type="entry name" value="Phox-like domain"/>
    <property type="match status" value="1"/>
</dbReference>
<sequence>MAAMLLSQSGGGGGPGAIDSASTASNALSLHFLANGPGSSISTTTSSPSLTASSLTYQPLSLADAMARANVDPTSALEEVLAERNKFCLEAGKLSNENMRIWSLMGKIRKENEALKAKIAELERWSPSSLSKMSPIGGNAPTAAATPAATPAAPMSAAHSTPTLSAPPGRAPVGTPGQGSSDLTSPIDVTSSPFPTGSAPQTPMQQHFGNSSAAAASSTITVMTAVESASASSAAIMQQRAAAQQRSLEGAQGRTSMESQDFEVEAVEASDAEASGSERQSLQAGAILQSAMTPPSAAAAADINASFLSQGAQPLSPTRLRGDTYSGIAGANPVPARDSAVTKNTRALELSDLLANAAVESSSNMPRVDGSMLHTLQVSVTSSVIKATSGKERDVCSFLIRIENPAVPPPPPPPSESGRGNLNGTGGPPRVWKVEKTYAEITALDARLRQKWGKSGSKKLAHVAPPDKSLFKDHAPSKVDQRKAMLDKWLHDCISAQLPDRDDIATFLCTDVVLHDKPKPSGSAVREGYLTKKGQNLGRWVTRYYVLRATRLDFFETRGGQQIGTINIHGAQIGRQQKSATSDMDDNSYRHAFLVLERRSGGANGLPGAGTSIAAAGEGSGPGGCGGVGGAQSAQLVRHVLCAESDADRDEWVDSLVRTIGEMESVSKPPLSPTQPQPQLQPFGEAPQQQHHLQQAHLHHMHIPPTSSLLGGAPDLAPDAHSTGVPSMPSSPSYPPASTPAPLVLPPSGPQLGTPSASANMSVLPSAQTRPGTSGSLSRRLRGTGGSGSISTVGDGSSSLGHHPVSSPPMGTMALPDSSVHSSFPRAPSPDQGSSANGHEAAAALASGGMPSTPQRANAKLPISGPMNGAPIPLGYKFGSKDDVGSADGHGKKDDKKRFWQGLRPFGGDKGKTEHRPVFGVPLAEAVAASSIGDKTGLPPVVYRCIEYLEKRNAALEEGIYRLSGSSAVIKALKDKFTAEGDVDLLAGDQFYDPHAIAGLLKTYLRELPTSVLTRELHMEFMRVNDVPERVDRINELGQLVCMLPMPNYALLRILCGHLIKIIQHSDVNKMTMRNVGIVFSPTLAIPAGVFALFLTEFDWVFFTDAHGEPAPKQMPQATEEAEELPPPQHADASVAGLSLPSPRSGGRNNNRASFISGSMMRTGDGTTVQVGRSNRNSLQYKDSDLDRFLGLSKTGGTPIVGEEDMVAAVNSISQQYPRDDSEDFRKDADAALIYGEQNTSPRQEIRAS</sequence>
<dbReference type="GO" id="GO:0035091">
    <property type="term" value="F:phosphatidylinositol binding"/>
    <property type="evidence" value="ECO:0007669"/>
    <property type="project" value="InterPro"/>
</dbReference>
<feature type="domain" description="PH" evidence="3">
    <location>
        <begin position="523"/>
        <end position="661"/>
    </location>
</feature>
<dbReference type="InterPro" id="IPR001849">
    <property type="entry name" value="PH_domain"/>
</dbReference>
<gene>
    <name evidence="5" type="ORF">K437DRAFT_254368</name>
</gene>
<evidence type="ECO:0000259" key="4">
    <source>
        <dbReference type="PROSITE" id="PS50238"/>
    </source>
</evidence>
<keyword evidence="1" id="KW-0343">GTPase activation</keyword>
<dbReference type="FunFam" id="1.10.555.10:FF:000049">
    <property type="entry name" value="Related to BEM3-GTPase-activating protein"/>
    <property type="match status" value="1"/>
</dbReference>
<feature type="compositionally biased region" description="Low complexity" evidence="2">
    <location>
        <begin position="789"/>
        <end position="800"/>
    </location>
</feature>
<evidence type="ECO:0000313" key="5">
    <source>
        <dbReference type="EMBL" id="KDN52383.1"/>
    </source>
</evidence>
<dbReference type="InParanoid" id="A0A066WIM5"/>
<dbReference type="PROSITE" id="PS50238">
    <property type="entry name" value="RHOGAP"/>
    <property type="match status" value="1"/>
</dbReference>
<dbReference type="InterPro" id="IPR036871">
    <property type="entry name" value="PX_dom_sf"/>
</dbReference>
<feature type="region of interest" description="Disordered" evidence="2">
    <location>
        <begin position="1111"/>
        <end position="1172"/>
    </location>
</feature>
<dbReference type="SMART" id="SM00324">
    <property type="entry name" value="RhoGAP"/>
    <property type="match status" value="1"/>
</dbReference>
<feature type="compositionally biased region" description="Polar residues" evidence="2">
    <location>
        <begin position="1147"/>
        <end position="1157"/>
    </location>
</feature>
<dbReference type="PANTHER" id="PTHR23176:SF129">
    <property type="entry name" value="RHO GTPASE ACTIVATING PROTEIN AT 16F, ISOFORM E-RELATED"/>
    <property type="match status" value="1"/>
</dbReference>
<comment type="caution">
    <text evidence="5">The sequence shown here is derived from an EMBL/GenBank/DDBJ whole genome shotgun (WGS) entry which is preliminary data.</text>
</comment>
<proteinExistence type="predicted"/>
<dbReference type="GeneID" id="25263846"/>